<reference evidence="7 8" key="1">
    <citation type="submission" date="2019-01" db="EMBL/GenBank/DDBJ databases">
        <title>Vagococcus silagei sp. nov. isolated from brewer's grain.</title>
        <authorList>
            <person name="Guu J.-R."/>
        </authorList>
    </citation>
    <scope>NUCLEOTIDE SEQUENCE [LARGE SCALE GENOMIC DNA]</scope>
    <source>
        <strain evidence="7 8">2B-2</strain>
    </source>
</reference>
<dbReference type="AlphaFoldDB" id="A0A4S3B5I5"/>
<dbReference type="InterPro" id="IPR039425">
    <property type="entry name" value="RNA_pol_sigma-70-like"/>
</dbReference>
<accession>A0A4S3B5I5</accession>
<dbReference type="PANTHER" id="PTHR43133:SF51">
    <property type="entry name" value="RNA POLYMERASE SIGMA FACTOR"/>
    <property type="match status" value="1"/>
</dbReference>
<dbReference type="InterPro" id="IPR013249">
    <property type="entry name" value="RNA_pol_sigma70_r4_t2"/>
</dbReference>
<feature type="domain" description="RNA polymerase sigma factor 70 region 4 type 2" evidence="6">
    <location>
        <begin position="107"/>
        <end position="159"/>
    </location>
</feature>
<dbReference type="GO" id="GO:0016987">
    <property type="term" value="F:sigma factor activity"/>
    <property type="evidence" value="ECO:0007669"/>
    <property type="project" value="UniProtKB-KW"/>
</dbReference>
<dbReference type="Gene3D" id="1.10.1740.10">
    <property type="match status" value="1"/>
</dbReference>
<dbReference type="Proteomes" id="UP000310506">
    <property type="component" value="Unassembled WGS sequence"/>
</dbReference>
<dbReference type="PANTHER" id="PTHR43133">
    <property type="entry name" value="RNA POLYMERASE ECF-TYPE SIGMA FACTO"/>
    <property type="match status" value="1"/>
</dbReference>
<dbReference type="Gene3D" id="1.10.10.10">
    <property type="entry name" value="Winged helix-like DNA-binding domain superfamily/Winged helix DNA-binding domain"/>
    <property type="match status" value="1"/>
</dbReference>
<evidence type="ECO:0000259" key="6">
    <source>
        <dbReference type="Pfam" id="PF08281"/>
    </source>
</evidence>
<dbReference type="InterPro" id="IPR014284">
    <property type="entry name" value="RNA_pol_sigma-70_dom"/>
</dbReference>
<keyword evidence="2" id="KW-0805">Transcription regulation</keyword>
<sequence>MIWKTSLFKRAKKGDGEAFVTLIKDYENVLYGTAKRILINEADVQDVMQTTILIAYEKMSTVKKEEYFNTWLYRILINECYRLIKQNNRENNIIYLEESYQNDLSEMELEDLLGSMSDKYRVPLILFYYSKYSLKDISIILDLPLNTVKTRLSRGKQLLKAKLLKEGGSDNEQDEQTRL</sequence>
<evidence type="ECO:0000256" key="3">
    <source>
        <dbReference type="ARBA" id="ARBA00023082"/>
    </source>
</evidence>
<dbReference type="GO" id="GO:0006352">
    <property type="term" value="P:DNA-templated transcription initiation"/>
    <property type="evidence" value="ECO:0007669"/>
    <property type="project" value="InterPro"/>
</dbReference>
<dbReference type="RefSeq" id="WP_136135747.1">
    <property type="nucleotide sequence ID" value="NZ_SDGV01000001.1"/>
</dbReference>
<keyword evidence="4" id="KW-0804">Transcription</keyword>
<feature type="domain" description="RNA polymerase sigma-70 region 2" evidence="5">
    <location>
        <begin position="22"/>
        <end position="89"/>
    </location>
</feature>
<proteinExistence type="inferred from homology"/>
<evidence type="ECO:0000256" key="4">
    <source>
        <dbReference type="ARBA" id="ARBA00023163"/>
    </source>
</evidence>
<dbReference type="InterPro" id="IPR013324">
    <property type="entry name" value="RNA_pol_sigma_r3/r4-like"/>
</dbReference>
<keyword evidence="8" id="KW-1185">Reference proteome</keyword>
<evidence type="ECO:0000256" key="1">
    <source>
        <dbReference type="ARBA" id="ARBA00010641"/>
    </source>
</evidence>
<evidence type="ECO:0000256" key="2">
    <source>
        <dbReference type="ARBA" id="ARBA00023015"/>
    </source>
</evidence>
<dbReference type="OrthoDB" id="9782703at2"/>
<keyword evidence="3" id="KW-0731">Sigma factor</keyword>
<dbReference type="SUPFAM" id="SSF88659">
    <property type="entry name" value="Sigma3 and sigma4 domains of RNA polymerase sigma factors"/>
    <property type="match status" value="1"/>
</dbReference>
<dbReference type="InterPro" id="IPR013325">
    <property type="entry name" value="RNA_pol_sigma_r2"/>
</dbReference>
<evidence type="ECO:0000313" key="7">
    <source>
        <dbReference type="EMBL" id="THB62361.1"/>
    </source>
</evidence>
<dbReference type="NCBIfam" id="TIGR02937">
    <property type="entry name" value="sigma70-ECF"/>
    <property type="match status" value="1"/>
</dbReference>
<comment type="caution">
    <text evidence="7">The sequence shown here is derived from an EMBL/GenBank/DDBJ whole genome shotgun (WGS) entry which is preliminary data.</text>
</comment>
<dbReference type="InterPro" id="IPR007627">
    <property type="entry name" value="RNA_pol_sigma70_r2"/>
</dbReference>
<dbReference type="EMBL" id="SDGV01000001">
    <property type="protein sequence ID" value="THB62361.1"/>
    <property type="molecule type" value="Genomic_DNA"/>
</dbReference>
<dbReference type="GO" id="GO:0003677">
    <property type="term" value="F:DNA binding"/>
    <property type="evidence" value="ECO:0007669"/>
    <property type="project" value="InterPro"/>
</dbReference>
<dbReference type="InterPro" id="IPR036388">
    <property type="entry name" value="WH-like_DNA-bd_sf"/>
</dbReference>
<gene>
    <name evidence="7" type="ORF">ESZ54_00680</name>
</gene>
<evidence type="ECO:0000259" key="5">
    <source>
        <dbReference type="Pfam" id="PF04542"/>
    </source>
</evidence>
<evidence type="ECO:0000313" key="8">
    <source>
        <dbReference type="Proteomes" id="UP000310506"/>
    </source>
</evidence>
<comment type="similarity">
    <text evidence="1">Belongs to the sigma-70 factor family. ECF subfamily.</text>
</comment>
<dbReference type="Pfam" id="PF08281">
    <property type="entry name" value="Sigma70_r4_2"/>
    <property type="match status" value="1"/>
</dbReference>
<dbReference type="Pfam" id="PF04542">
    <property type="entry name" value="Sigma70_r2"/>
    <property type="match status" value="1"/>
</dbReference>
<organism evidence="7 8">
    <name type="scientific">Vagococcus silagei</name>
    <dbReference type="NCBI Taxonomy" id="2508885"/>
    <lineage>
        <taxon>Bacteria</taxon>
        <taxon>Bacillati</taxon>
        <taxon>Bacillota</taxon>
        <taxon>Bacilli</taxon>
        <taxon>Lactobacillales</taxon>
        <taxon>Enterococcaceae</taxon>
        <taxon>Vagococcus</taxon>
    </lineage>
</organism>
<dbReference type="SUPFAM" id="SSF88946">
    <property type="entry name" value="Sigma2 domain of RNA polymerase sigma factors"/>
    <property type="match status" value="1"/>
</dbReference>
<protein>
    <submittedName>
        <fullName evidence="7">Sigma-70 family RNA polymerase sigma factor</fullName>
    </submittedName>
</protein>
<name>A0A4S3B5I5_9ENTE</name>